<proteinExistence type="predicted"/>
<reference evidence="1" key="2">
    <citation type="journal article" date="2024" name="Heliyon">
        <title>Complete genome sequence of the novel virulent phage PMBT24 infecting Enterocloster bolteae from the human gut.</title>
        <authorList>
            <person name="Sprotte S."/>
            <person name="Brinks E."/>
            <person name="Neve H."/>
            <person name="Franz C.M.A.P."/>
        </authorList>
    </citation>
    <scope>NUCLEOTIDE SEQUENCE</scope>
</reference>
<accession>A0AAT9TRU0</accession>
<protein>
    <submittedName>
        <fullName evidence="1">Uncharacterized protein</fullName>
    </submittedName>
</protein>
<sequence>MFDITPYQNYIEIDSPIPYITRKKETVMLYPVLTKDANKFVPSYDILRIDKNKIGDVNIIQSSYLQFLLQVVLYDDLFGEADGIKSPHTIFYWKFIHILEMCFHLDNIAEQFLIKINDKGKFILFIKGVLVDYKDFDNIIQLIMYQNVYGYEDDTDMNPDIKQAIDEYYSLVNKGKEPITLERKISVVTAHNGIMKKELLLMTYYSFMSLFEAVVDEIDYIVNKNIEANGGKFKQPIEHFVYRDKKSKYSNAFGKKESLEKGFKKI</sequence>
<name>A0AAT9TRU0_9CAUD</name>
<organism evidence="1">
    <name type="scientific">Enterocloster phage PMBT24</name>
    <dbReference type="NCBI Taxonomy" id="3025413"/>
    <lineage>
        <taxon>Viruses</taxon>
        <taxon>Duplodnaviria</taxon>
        <taxon>Heunggongvirae</taxon>
        <taxon>Uroviricota</taxon>
        <taxon>Caudoviricetes</taxon>
    </lineage>
</organism>
<evidence type="ECO:0000313" key="1">
    <source>
        <dbReference type="EMBL" id="WDQ45539.1"/>
    </source>
</evidence>
<reference evidence="1" key="1">
    <citation type="submission" date="2023-01" db="EMBL/GenBank/DDBJ databases">
        <authorList>
            <person name="Sprotte S."/>
            <person name="Brinks E."/>
        </authorList>
    </citation>
    <scope>NUCLEOTIDE SEQUENCE</scope>
</reference>
<dbReference type="EMBL" id="OQ326496">
    <property type="protein sequence ID" value="WDQ45539.1"/>
    <property type="molecule type" value="Genomic_DNA"/>
</dbReference>